<evidence type="ECO:0000313" key="2">
    <source>
        <dbReference type="EMBL" id="TGO07846.1"/>
    </source>
</evidence>
<sequence>MNTCNSRPMMVFPKPHSADHLVAILTTKIATRDSTSSNGDGSSAQGEEPDGGKDLEGFLNALDLQDKGFKGKII</sequence>
<evidence type="ECO:0000256" key="1">
    <source>
        <dbReference type="SAM" id="MobiDB-lite"/>
    </source>
</evidence>
<evidence type="ECO:0000313" key="3">
    <source>
        <dbReference type="Proteomes" id="UP000297777"/>
    </source>
</evidence>
<dbReference type="AlphaFoldDB" id="A0A4Z1E736"/>
<reference evidence="2 3" key="1">
    <citation type="submission" date="2017-12" db="EMBL/GenBank/DDBJ databases">
        <title>Comparative genomics of Botrytis spp.</title>
        <authorList>
            <person name="Valero-Jimenez C.A."/>
            <person name="Tapia P."/>
            <person name="Veloso J."/>
            <person name="Silva-Moreno E."/>
            <person name="Staats M."/>
            <person name="Valdes J.H."/>
            <person name="Van Kan J.A.L."/>
        </authorList>
    </citation>
    <scope>NUCLEOTIDE SEQUENCE [LARGE SCALE GENOMIC DNA]</scope>
    <source>
        <strain evidence="2 3">Bt9001</strain>
    </source>
</reference>
<feature type="compositionally biased region" description="Polar residues" evidence="1">
    <location>
        <begin position="29"/>
        <end position="45"/>
    </location>
</feature>
<keyword evidence="3" id="KW-1185">Reference proteome</keyword>
<gene>
    <name evidence="2" type="ORF">BTUL_0242g00110</name>
</gene>
<protein>
    <submittedName>
        <fullName evidence="2">Uncharacterized protein</fullName>
    </submittedName>
</protein>
<accession>A0A4Z1E736</accession>
<dbReference type="Proteomes" id="UP000297777">
    <property type="component" value="Unassembled WGS sequence"/>
</dbReference>
<name>A0A4Z1E736_9HELO</name>
<dbReference type="EMBL" id="PQXH01000242">
    <property type="protein sequence ID" value="TGO07846.1"/>
    <property type="molecule type" value="Genomic_DNA"/>
</dbReference>
<feature type="region of interest" description="Disordered" evidence="1">
    <location>
        <begin position="29"/>
        <end position="57"/>
    </location>
</feature>
<organism evidence="2 3">
    <name type="scientific">Botrytis tulipae</name>
    <dbReference type="NCBI Taxonomy" id="87230"/>
    <lineage>
        <taxon>Eukaryota</taxon>
        <taxon>Fungi</taxon>
        <taxon>Dikarya</taxon>
        <taxon>Ascomycota</taxon>
        <taxon>Pezizomycotina</taxon>
        <taxon>Leotiomycetes</taxon>
        <taxon>Helotiales</taxon>
        <taxon>Sclerotiniaceae</taxon>
        <taxon>Botrytis</taxon>
    </lineage>
</organism>
<proteinExistence type="predicted"/>
<comment type="caution">
    <text evidence="2">The sequence shown here is derived from an EMBL/GenBank/DDBJ whole genome shotgun (WGS) entry which is preliminary data.</text>
</comment>